<protein>
    <recommendedName>
        <fullName evidence="6">Dehydrogenase/reductase (SDR family) X-linked</fullName>
    </recommendedName>
</protein>
<dbReference type="PRINTS" id="PR00081">
    <property type="entry name" value="GDHRDH"/>
</dbReference>
<evidence type="ECO:0008006" key="6">
    <source>
        <dbReference type="Google" id="ProtNLM"/>
    </source>
</evidence>
<dbReference type="Pfam" id="PF00106">
    <property type="entry name" value="adh_short"/>
    <property type="match status" value="1"/>
</dbReference>
<reference evidence="4" key="4">
    <citation type="submission" date="2025-09" db="UniProtKB">
        <authorList>
            <consortium name="Ensembl"/>
        </authorList>
    </citation>
    <scope>IDENTIFICATION</scope>
    <source>
        <strain evidence="4">HNI</strain>
    </source>
</reference>
<reference evidence="4" key="3">
    <citation type="submission" date="2025-08" db="UniProtKB">
        <authorList>
            <consortium name="Ensembl"/>
        </authorList>
    </citation>
    <scope>IDENTIFICATION</scope>
    <source>
        <strain evidence="4">HNI</strain>
    </source>
</reference>
<organism evidence="4 5">
    <name type="scientific">Oryzias latipes</name>
    <name type="common">Japanese rice fish</name>
    <name type="synonym">Japanese killifish</name>
    <dbReference type="NCBI Taxonomy" id="8090"/>
    <lineage>
        <taxon>Eukaryota</taxon>
        <taxon>Metazoa</taxon>
        <taxon>Chordata</taxon>
        <taxon>Craniata</taxon>
        <taxon>Vertebrata</taxon>
        <taxon>Euteleostomi</taxon>
        <taxon>Actinopterygii</taxon>
        <taxon>Neopterygii</taxon>
        <taxon>Teleostei</taxon>
        <taxon>Neoteleostei</taxon>
        <taxon>Acanthomorphata</taxon>
        <taxon>Ovalentaria</taxon>
        <taxon>Atherinomorphae</taxon>
        <taxon>Beloniformes</taxon>
        <taxon>Adrianichthyidae</taxon>
        <taxon>Oryziinae</taxon>
        <taxon>Oryzias</taxon>
    </lineage>
</organism>
<reference key="1">
    <citation type="journal article" date="2007" name="Nature">
        <title>The medaka draft genome and insights into vertebrate genome evolution.</title>
        <authorList>
            <person name="Kasahara M."/>
            <person name="Naruse K."/>
            <person name="Sasaki S."/>
            <person name="Nakatani Y."/>
            <person name="Qu W."/>
            <person name="Ahsan B."/>
            <person name="Yamada T."/>
            <person name="Nagayasu Y."/>
            <person name="Doi K."/>
            <person name="Kasai Y."/>
            <person name="Jindo T."/>
            <person name="Kobayashi D."/>
            <person name="Shimada A."/>
            <person name="Toyoda A."/>
            <person name="Kuroki Y."/>
            <person name="Fujiyama A."/>
            <person name="Sasaki T."/>
            <person name="Shimizu A."/>
            <person name="Asakawa S."/>
            <person name="Shimizu N."/>
            <person name="Hashimoto S."/>
            <person name="Yang J."/>
            <person name="Lee Y."/>
            <person name="Matsushima K."/>
            <person name="Sugano S."/>
            <person name="Sakaizumi M."/>
            <person name="Narita T."/>
            <person name="Ohishi K."/>
            <person name="Haga S."/>
            <person name="Ohta F."/>
            <person name="Nomoto H."/>
            <person name="Nogata K."/>
            <person name="Morishita T."/>
            <person name="Endo T."/>
            <person name="Shin-I T."/>
            <person name="Takeda H."/>
            <person name="Morishita S."/>
            <person name="Kohara Y."/>
        </authorList>
    </citation>
    <scope>NUCLEOTIDE SEQUENCE [LARGE SCALE GENOMIC DNA]</scope>
    <source>
        <strain>Hd-rR</strain>
    </source>
</reference>
<evidence type="ECO:0000256" key="2">
    <source>
        <dbReference type="ARBA" id="ARBA00023002"/>
    </source>
</evidence>
<name>A0A3P9K1A0_ORYLA</name>
<dbReference type="PANTHER" id="PTHR43157">
    <property type="entry name" value="PHOSPHATIDYLINOSITOL-GLYCAN BIOSYNTHESIS CLASS F PROTEIN-RELATED"/>
    <property type="match status" value="1"/>
</dbReference>
<dbReference type="SUPFAM" id="SSF51735">
    <property type="entry name" value="NAD(P)-binding Rossmann-fold domains"/>
    <property type="match status" value="1"/>
</dbReference>
<dbReference type="PRINTS" id="PR00080">
    <property type="entry name" value="SDRFAMILY"/>
</dbReference>
<dbReference type="InterPro" id="IPR036291">
    <property type="entry name" value="NAD(P)-bd_dom_sf"/>
</dbReference>
<comment type="similarity">
    <text evidence="1 3">Belongs to the short-chain dehydrogenases/reductases (SDR) family.</text>
</comment>
<dbReference type="AlphaFoldDB" id="A0A3P9K1A0"/>
<reference evidence="4 5" key="2">
    <citation type="submission" date="2017-04" db="EMBL/GenBank/DDBJ databases">
        <title>CpG methylation of centromeres and impact of large insertions on vertebrate speciation.</title>
        <authorList>
            <person name="Ichikawa K."/>
            <person name="Yoshimura J."/>
            <person name="Morishita S."/>
        </authorList>
    </citation>
    <scope>NUCLEOTIDE SEQUENCE</scope>
    <source>
        <strain evidence="4 5">HNI</strain>
    </source>
</reference>
<sequence>MQNELRSSKGKANEVSPTSYWNASRRAFLSAAPLSPPCVKTVKPVLVKMWSALRFGLLPALKLYLLGSKILLAQLLNKPLRLPVMPRQNGKVAIVTGGGRGIGYEVVRQLARLGAHVIIGGRDEQEGLAAVRRICEEDKEAKVEFRKLDLASVLSIHQFAQSFKERNLPLNILVNNAGVMLVPEGRTGDGHELHFGVNYLGHFLLTWLLLDLLKSSGEHGDVARVVNVSSSAHSIGEIRLNDINSSYHYSAHAAYCRSKLAQVSFSSHLHQEMQRGGFRVSSCAVDPGMVNTALYCHLWTPLRMAQRVIARLFFRTPAEGAVTVLSAALSQDCKGGYWSNGHREMTSPAFDPGLELNLWEVSMQLLGLQSDQ</sequence>
<dbReference type="Ensembl" id="ENSORLT00020011686.1">
    <property type="protein sequence ID" value="ENSORLP00020002221.1"/>
    <property type="gene ID" value="ENSORLG00020002957.1"/>
</dbReference>
<dbReference type="InterPro" id="IPR002347">
    <property type="entry name" value="SDR_fam"/>
</dbReference>
<dbReference type="PANTHER" id="PTHR43157:SF31">
    <property type="entry name" value="PHOSPHATIDYLINOSITOL-GLYCAN BIOSYNTHESIS CLASS F PROTEIN"/>
    <property type="match status" value="1"/>
</dbReference>
<dbReference type="CDD" id="cd05327">
    <property type="entry name" value="retinol-DH_like_SDR_c_like"/>
    <property type="match status" value="1"/>
</dbReference>
<dbReference type="Proteomes" id="UP000265180">
    <property type="component" value="Chromosome 21"/>
</dbReference>
<evidence type="ECO:0000313" key="4">
    <source>
        <dbReference type="Ensembl" id="ENSORLP00020002221.1"/>
    </source>
</evidence>
<dbReference type="Gene3D" id="3.40.50.720">
    <property type="entry name" value="NAD(P)-binding Rossmann-like Domain"/>
    <property type="match status" value="1"/>
</dbReference>
<proteinExistence type="inferred from homology"/>
<keyword evidence="2" id="KW-0560">Oxidoreductase</keyword>
<evidence type="ECO:0000256" key="1">
    <source>
        <dbReference type="ARBA" id="ARBA00006484"/>
    </source>
</evidence>
<accession>A0A3P9K1A0</accession>
<evidence type="ECO:0000313" key="5">
    <source>
        <dbReference type="Proteomes" id="UP000265180"/>
    </source>
</evidence>
<dbReference type="GO" id="GO:0016491">
    <property type="term" value="F:oxidoreductase activity"/>
    <property type="evidence" value="ECO:0007669"/>
    <property type="project" value="UniProtKB-KW"/>
</dbReference>
<evidence type="ECO:0000256" key="3">
    <source>
        <dbReference type="RuleBase" id="RU000363"/>
    </source>
</evidence>